<reference evidence="1 4" key="1">
    <citation type="journal article" date="2019" name="Sci. Rep.">
        <title>Orb-weaving spider Araneus ventricosus genome elucidates the spidroin gene catalogue.</title>
        <authorList>
            <person name="Kono N."/>
            <person name="Nakamura H."/>
            <person name="Ohtoshi R."/>
            <person name="Moran D.A.P."/>
            <person name="Shinohara A."/>
            <person name="Yoshida Y."/>
            <person name="Fujiwara M."/>
            <person name="Mori M."/>
            <person name="Tomita M."/>
            <person name="Arakawa K."/>
        </authorList>
    </citation>
    <scope>NUCLEOTIDE SEQUENCE [LARGE SCALE GENOMIC DNA]</scope>
</reference>
<evidence type="ECO:0000313" key="2">
    <source>
        <dbReference type="EMBL" id="GBN06316.1"/>
    </source>
</evidence>
<dbReference type="EMBL" id="BGPR01005055">
    <property type="protein sequence ID" value="GBN06350.1"/>
    <property type="molecule type" value="Genomic_DNA"/>
</dbReference>
<gene>
    <name evidence="1" type="ORF">AVEN_116889-2_1</name>
    <name evidence="3" type="ORF">AVEN_205785-2_1</name>
    <name evidence="2" type="ORF">AVEN_80976-2_1</name>
</gene>
<organism evidence="1 4">
    <name type="scientific">Araneus ventricosus</name>
    <name type="common">Orbweaver spider</name>
    <name type="synonym">Epeira ventricosa</name>
    <dbReference type="NCBI Taxonomy" id="182803"/>
    <lineage>
        <taxon>Eukaryota</taxon>
        <taxon>Metazoa</taxon>
        <taxon>Ecdysozoa</taxon>
        <taxon>Arthropoda</taxon>
        <taxon>Chelicerata</taxon>
        <taxon>Arachnida</taxon>
        <taxon>Araneae</taxon>
        <taxon>Araneomorphae</taxon>
        <taxon>Entelegynae</taxon>
        <taxon>Araneoidea</taxon>
        <taxon>Araneidae</taxon>
        <taxon>Araneus</taxon>
    </lineage>
</organism>
<name>A0A4Y2KMH4_ARAVE</name>
<comment type="caution">
    <text evidence="1">The sequence shown here is derived from an EMBL/GenBank/DDBJ whole genome shotgun (WGS) entry which is preliminary data.</text>
</comment>
<feature type="non-terminal residue" evidence="1">
    <location>
        <position position="1"/>
    </location>
</feature>
<sequence length="51" mass="6153">CQRILETFKRVQVAFVFKIDRYVDLNADLNSVRAQKSRTYDMRRRSSRGEE</sequence>
<keyword evidence="4" id="KW-1185">Reference proteome</keyword>
<accession>A0A4Y2KMH4</accession>
<evidence type="ECO:0000313" key="1">
    <source>
        <dbReference type="EMBL" id="GBN03794.1"/>
    </source>
</evidence>
<evidence type="ECO:0000313" key="3">
    <source>
        <dbReference type="EMBL" id="GBN06350.1"/>
    </source>
</evidence>
<dbReference type="Proteomes" id="UP000499080">
    <property type="component" value="Unassembled WGS sequence"/>
</dbReference>
<dbReference type="EMBL" id="BGPR01005051">
    <property type="protein sequence ID" value="GBN06316.1"/>
    <property type="molecule type" value="Genomic_DNA"/>
</dbReference>
<dbReference type="AlphaFoldDB" id="A0A4Y2KMH4"/>
<evidence type="ECO:0000313" key="4">
    <source>
        <dbReference type="Proteomes" id="UP000499080"/>
    </source>
</evidence>
<protein>
    <submittedName>
        <fullName evidence="1">Uncharacterized protein</fullName>
    </submittedName>
</protein>
<proteinExistence type="predicted"/>
<dbReference type="EMBL" id="BGPR01004829">
    <property type="protein sequence ID" value="GBN03794.1"/>
    <property type="molecule type" value="Genomic_DNA"/>
</dbReference>